<evidence type="ECO:0000256" key="7">
    <source>
        <dbReference type="ARBA" id="ARBA00022989"/>
    </source>
</evidence>
<dbReference type="HOGENOM" id="CLU_000604_84_3_5"/>
<dbReference type="InterPro" id="IPR027417">
    <property type="entry name" value="P-loop_NTPase"/>
</dbReference>
<dbReference type="RefSeq" id="WP_008037970.1">
    <property type="nucleotide sequence ID" value="NZ_JH725147.1"/>
</dbReference>
<dbReference type="STRING" id="1094558.ME5_00403"/>
<dbReference type="PANTHER" id="PTHR43394">
    <property type="entry name" value="ATP-DEPENDENT PERMEASE MDL1, MITOCHONDRIAL"/>
    <property type="match status" value="1"/>
</dbReference>
<evidence type="ECO:0000256" key="1">
    <source>
        <dbReference type="ARBA" id="ARBA00004651"/>
    </source>
</evidence>
<comment type="similarity">
    <text evidence="2">Belongs to the ABC transporter superfamily.</text>
</comment>
<accession>J0QY95</accession>
<dbReference type="Gene3D" id="3.40.50.300">
    <property type="entry name" value="P-loop containing nucleotide triphosphate hydrolases"/>
    <property type="match status" value="1"/>
</dbReference>
<dbReference type="Gene3D" id="1.20.1560.10">
    <property type="entry name" value="ABC transporter type 1, transmembrane domain"/>
    <property type="match status" value="1"/>
</dbReference>
<dbReference type="InterPro" id="IPR011527">
    <property type="entry name" value="ABC1_TM_dom"/>
</dbReference>
<evidence type="ECO:0000259" key="10">
    <source>
        <dbReference type="PROSITE" id="PS50893"/>
    </source>
</evidence>
<dbReference type="eggNOG" id="COG1132">
    <property type="taxonomic scope" value="Bacteria"/>
</dbReference>
<dbReference type="FunFam" id="3.40.50.300:FF:000287">
    <property type="entry name" value="Multidrug ABC transporter ATP-binding protein"/>
    <property type="match status" value="1"/>
</dbReference>
<dbReference type="OrthoDB" id="9804259at2"/>
<gene>
    <name evidence="12" type="ORF">ME5_00403</name>
</gene>
<feature type="domain" description="ABC transmembrane type-1" evidence="11">
    <location>
        <begin position="33"/>
        <end position="313"/>
    </location>
</feature>
<dbReference type="PATRIC" id="fig|1094558.3.peg.447"/>
<dbReference type="GO" id="GO:0005524">
    <property type="term" value="F:ATP binding"/>
    <property type="evidence" value="ECO:0007669"/>
    <property type="project" value="UniProtKB-KW"/>
</dbReference>
<evidence type="ECO:0000256" key="5">
    <source>
        <dbReference type="ARBA" id="ARBA00022741"/>
    </source>
</evidence>
<evidence type="ECO:0000256" key="6">
    <source>
        <dbReference type="ARBA" id="ARBA00022840"/>
    </source>
</evidence>
<keyword evidence="3" id="KW-0813">Transport</keyword>
<dbReference type="Pfam" id="PF00664">
    <property type="entry name" value="ABC_membrane"/>
    <property type="match status" value="1"/>
</dbReference>
<comment type="subcellular location">
    <subcellularLocation>
        <location evidence="1">Cell membrane</location>
        <topology evidence="1">Multi-pass membrane protein</topology>
    </subcellularLocation>
</comment>
<protein>
    <recommendedName>
        <fullName evidence="14">ABC transporter ATP-binding protein</fullName>
    </recommendedName>
</protein>
<reference evidence="12 13" key="1">
    <citation type="submission" date="2012-03" db="EMBL/GenBank/DDBJ databases">
        <title>The Genome Sequence of Bartonella tamiae Th239.</title>
        <authorList>
            <consortium name="The Broad Institute Genome Sequencing Platform"/>
            <consortium name="The Broad Institute Genome Sequencing Center for Infectious Disease"/>
            <person name="Feldgarden M."/>
            <person name="Kirby J."/>
            <person name="Kosoy M."/>
            <person name="Birtles R."/>
            <person name="Probert W.S."/>
            <person name="Chiaraviglio L."/>
            <person name="Young S.K."/>
            <person name="Zeng Q."/>
            <person name="Gargeya S."/>
            <person name="Fitzgerald M."/>
            <person name="Haas B."/>
            <person name="Abouelleil A."/>
            <person name="Alvarado L."/>
            <person name="Arachchi H.M."/>
            <person name="Berlin A."/>
            <person name="Chapman S.B."/>
            <person name="Gearin G."/>
            <person name="Goldberg J."/>
            <person name="Griggs A."/>
            <person name="Gujja S."/>
            <person name="Hansen M."/>
            <person name="Heiman D."/>
            <person name="Howarth C."/>
            <person name="Larimer J."/>
            <person name="Lui A."/>
            <person name="MacDonald P.J.P."/>
            <person name="McCowen C."/>
            <person name="Montmayeur A."/>
            <person name="Murphy C."/>
            <person name="Neiman D."/>
            <person name="Pearson M."/>
            <person name="Priest M."/>
            <person name="Roberts A."/>
            <person name="Saif S."/>
            <person name="Shea T."/>
            <person name="Sisk P."/>
            <person name="Stolte C."/>
            <person name="Sykes S."/>
            <person name="Wortman J."/>
            <person name="Nusbaum C."/>
            <person name="Birren B."/>
        </authorList>
    </citation>
    <scope>NUCLEOTIDE SEQUENCE [LARGE SCALE GENOMIC DNA]</scope>
    <source>
        <strain evidence="12 13">Th239</strain>
    </source>
</reference>
<feature type="domain" description="ABC transporter" evidence="10">
    <location>
        <begin position="347"/>
        <end position="581"/>
    </location>
</feature>
<dbReference type="GO" id="GO:0016887">
    <property type="term" value="F:ATP hydrolysis activity"/>
    <property type="evidence" value="ECO:0007669"/>
    <property type="project" value="InterPro"/>
</dbReference>
<evidence type="ECO:0000313" key="13">
    <source>
        <dbReference type="Proteomes" id="UP000008952"/>
    </source>
</evidence>
<evidence type="ECO:0000256" key="2">
    <source>
        <dbReference type="ARBA" id="ARBA00005417"/>
    </source>
</evidence>
<dbReference type="CDD" id="cd18552">
    <property type="entry name" value="ABC_6TM_MsbA_like"/>
    <property type="match status" value="1"/>
</dbReference>
<dbReference type="PROSITE" id="PS00211">
    <property type="entry name" value="ABC_TRANSPORTER_1"/>
    <property type="match status" value="1"/>
</dbReference>
<keyword evidence="6" id="KW-0067">ATP-binding</keyword>
<evidence type="ECO:0000256" key="8">
    <source>
        <dbReference type="ARBA" id="ARBA00023136"/>
    </source>
</evidence>
<organism evidence="12 13">
    <name type="scientific">Bartonella tamiae Th239</name>
    <dbReference type="NCBI Taxonomy" id="1094558"/>
    <lineage>
        <taxon>Bacteria</taxon>
        <taxon>Pseudomonadati</taxon>
        <taxon>Pseudomonadota</taxon>
        <taxon>Alphaproteobacteria</taxon>
        <taxon>Hyphomicrobiales</taxon>
        <taxon>Bartonellaceae</taxon>
        <taxon>Bartonella</taxon>
    </lineage>
</organism>
<evidence type="ECO:0008006" key="14">
    <source>
        <dbReference type="Google" id="ProtNLM"/>
    </source>
</evidence>
<keyword evidence="13" id="KW-1185">Reference proteome</keyword>
<dbReference type="Pfam" id="PF00005">
    <property type="entry name" value="ABC_tran"/>
    <property type="match status" value="1"/>
</dbReference>
<dbReference type="PROSITE" id="PS50929">
    <property type="entry name" value="ABC_TM1F"/>
    <property type="match status" value="1"/>
</dbReference>
<dbReference type="EMBL" id="AIMB01000003">
    <property type="protein sequence ID" value="EJF91071.1"/>
    <property type="molecule type" value="Genomic_DNA"/>
</dbReference>
<sequence length="594" mass="66313">MSQKKQLSGMDRKLLLRLLRENFRKHARWYICAIIAMLGISWTTAASAWIMRDVVNHIIDANDFRMIIMVSLAVASIFIIKGFSTFFQTFFLSRAGNSIVAEQQRKIYTRLMQQGVSFYQNNASSDLLVRVTHNANSARSVIDTIITVFVRDLFSVLGLLIVMLVQNFTLSVIALTVGPLAFLAVRQILKRVRKLMEKELSSITEIIKVMQETTIGIRVVKAFSLEDLMKRRMDKAITDVESRANSIATLQAATNPVMETLAGVAIAVVICFSGYMATQRVGVQGELMSFIVALLLAYEPAKRIANVRVKIETGMLGVRMMFQILDYPITLMEHENAKNFDPSKGNVRFNHVSFAYVEDHNVLNDINLDIPAGQMTALVGPSGSGKSTMINLIMRLYDPTKGTITIDGQDIKEASFKSLRQLMSYVGQDTFLFQGTVRYNIALGREEASEEEIIEAAKAANAHDFILKLPNGYDTDVGDNGGNLSGGQKQRIAIARAMLRDSEILILDEATSALDSESESLIRMALNRLTKGRTTIMIAHRLSTISCADKIVVMKDGEIVEQGTQKELLKNEEGLYRRLHDLQTNDPNFDDLDT</sequence>
<dbReference type="GO" id="GO:0015421">
    <property type="term" value="F:ABC-type oligopeptide transporter activity"/>
    <property type="evidence" value="ECO:0007669"/>
    <property type="project" value="TreeGrafter"/>
</dbReference>
<evidence type="ECO:0000256" key="3">
    <source>
        <dbReference type="ARBA" id="ARBA00022448"/>
    </source>
</evidence>
<proteinExistence type="inferred from homology"/>
<dbReference type="InterPro" id="IPR017871">
    <property type="entry name" value="ABC_transporter-like_CS"/>
</dbReference>
<dbReference type="InterPro" id="IPR036640">
    <property type="entry name" value="ABC1_TM_sf"/>
</dbReference>
<dbReference type="Proteomes" id="UP000008952">
    <property type="component" value="Unassembled WGS sequence"/>
</dbReference>
<keyword evidence="5" id="KW-0547">Nucleotide-binding</keyword>
<dbReference type="SMART" id="SM00382">
    <property type="entry name" value="AAA"/>
    <property type="match status" value="1"/>
</dbReference>
<dbReference type="PANTHER" id="PTHR43394:SF1">
    <property type="entry name" value="ATP-BINDING CASSETTE SUB-FAMILY B MEMBER 10, MITOCHONDRIAL"/>
    <property type="match status" value="1"/>
</dbReference>
<dbReference type="GO" id="GO:0005886">
    <property type="term" value="C:plasma membrane"/>
    <property type="evidence" value="ECO:0007669"/>
    <property type="project" value="UniProtKB-SubCell"/>
</dbReference>
<dbReference type="InterPro" id="IPR003593">
    <property type="entry name" value="AAA+_ATPase"/>
</dbReference>
<keyword evidence="4 9" id="KW-0812">Transmembrane</keyword>
<feature type="transmembrane region" description="Helical" evidence="9">
    <location>
        <begin position="64"/>
        <end position="84"/>
    </location>
</feature>
<keyword evidence="8 9" id="KW-0472">Membrane</keyword>
<evidence type="ECO:0000313" key="12">
    <source>
        <dbReference type="EMBL" id="EJF91071.1"/>
    </source>
</evidence>
<dbReference type="AlphaFoldDB" id="J0QY95"/>
<evidence type="ECO:0000256" key="9">
    <source>
        <dbReference type="SAM" id="Phobius"/>
    </source>
</evidence>
<dbReference type="PROSITE" id="PS50893">
    <property type="entry name" value="ABC_TRANSPORTER_2"/>
    <property type="match status" value="1"/>
</dbReference>
<evidence type="ECO:0000256" key="4">
    <source>
        <dbReference type="ARBA" id="ARBA00022692"/>
    </source>
</evidence>
<evidence type="ECO:0000259" key="11">
    <source>
        <dbReference type="PROSITE" id="PS50929"/>
    </source>
</evidence>
<feature type="transmembrane region" description="Helical" evidence="9">
    <location>
        <begin position="29"/>
        <end position="52"/>
    </location>
</feature>
<dbReference type="SUPFAM" id="SSF52540">
    <property type="entry name" value="P-loop containing nucleoside triphosphate hydrolases"/>
    <property type="match status" value="1"/>
</dbReference>
<comment type="caution">
    <text evidence="12">The sequence shown here is derived from an EMBL/GenBank/DDBJ whole genome shotgun (WGS) entry which is preliminary data.</text>
</comment>
<dbReference type="InterPro" id="IPR003439">
    <property type="entry name" value="ABC_transporter-like_ATP-bd"/>
</dbReference>
<dbReference type="InterPro" id="IPR039421">
    <property type="entry name" value="Type_1_exporter"/>
</dbReference>
<keyword evidence="7 9" id="KW-1133">Transmembrane helix</keyword>
<dbReference type="SUPFAM" id="SSF90123">
    <property type="entry name" value="ABC transporter transmembrane region"/>
    <property type="match status" value="1"/>
</dbReference>
<name>J0QY95_9HYPH</name>